<reference evidence="2" key="1">
    <citation type="submission" date="2021-01" db="EMBL/GenBank/DDBJ databases">
        <authorList>
            <person name="Lovell J.T."/>
            <person name="Bentley N."/>
            <person name="Bhattarai G."/>
            <person name="Jenkins J.W."/>
            <person name="Sreedasyam A."/>
            <person name="Alarcon Y."/>
            <person name="Bock C."/>
            <person name="Boston L."/>
            <person name="Carlson J."/>
            <person name="Cervantes K."/>
            <person name="Clermont K."/>
            <person name="Krom N."/>
            <person name="Kubenka K."/>
            <person name="Mamidi S."/>
            <person name="Mattison C."/>
            <person name="Monteros M."/>
            <person name="Pisani C."/>
            <person name="Plott C."/>
            <person name="Rajasekar S."/>
            <person name="Rhein H.S."/>
            <person name="Rohla C."/>
            <person name="Song M."/>
            <person name="Hilaire R.S."/>
            <person name="Shu S."/>
            <person name="Wells L."/>
            <person name="Wang X."/>
            <person name="Webber J."/>
            <person name="Heerema R.J."/>
            <person name="Klein P."/>
            <person name="Conner P."/>
            <person name="Grauke L."/>
            <person name="Grimwood J."/>
            <person name="Schmutz J."/>
            <person name="Randall J.J."/>
        </authorList>
    </citation>
    <scope>NUCLEOTIDE SEQUENCE</scope>
    <source>
        <tissue evidence="2">Leaf</tissue>
    </source>
</reference>
<evidence type="ECO:0000313" key="3">
    <source>
        <dbReference type="Proteomes" id="UP000811246"/>
    </source>
</evidence>
<dbReference type="Proteomes" id="UP000811246">
    <property type="component" value="Chromosome 10"/>
</dbReference>
<dbReference type="EMBL" id="CM031834">
    <property type="protein sequence ID" value="KAG6691458.1"/>
    <property type="molecule type" value="Genomic_DNA"/>
</dbReference>
<sequence length="133" mass="15332">MPRNNILETKTKISDLSLSLSLSLSHLCLSVCLSLSRNVHFCLDFCGSIWNTRTIYTVKQILKTSQRDSYESVSVVVRTFGRWYFTCGSCPSLIIYVCGLSIYIYISYHSPSHACFQKKGLKRYDYYCFTFVT</sequence>
<evidence type="ECO:0000256" key="1">
    <source>
        <dbReference type="SAM" id="Phobius"/>
    </source>
</evidence>
<dbReference type="AlphaFoldDB" id="A0A922DX07"/>
<keyword evidence="1" id="KW-1133">Transmembrane helix</keyword>
<accession>A0A922DX07</accession>
<comment type="caution">
    <text evidence="2">The sequence shown here is derived from an EMBL/GenBank/DDBJ whole genome shotgun (WGS) entry which is preliminary data.</text>
</comment>
<keyword evidence="1" id="KW-0472">Membrane</keyword>
<protein>
    <submittedName>
        <fullName evidence="2">Uncharacterized protein</fullName>
    </submittedName>
</protein>
<evidence type="ECO:0000313" key="2">
    <source>
        <dbReference type="EMBL" id="KAG6691458.1"/>
    </source>
</evidence>
<organism evidence="2 3">
    <name type="scientific">Carya illinoinensis</name>
    <name type="common">Pecan</name>
    <dbReference type="NCBI Taxonomy" id="32201"/>
    <lineage>
        <taxon>Eukaryota</taxon>
        <taxon>Viridiplantae</taxon>
        <taxon>Streptophyta</taxon>
        <taxon>Embryophyta</taxon>
        <taxon>Tracheophyta</taxon>
        <taxon>Spermatophyta</taxon>
        <taxon>Magnoliopsida</taxon>
        <taxon>eudicotyledons</taxon>
        <taxon>Gunneridae</taxon>
        <taxon>Pentapetalae</taxon>
        <taxon>rosids</taxon>
        <taxon>fabids</taxon>
        <taxon>Fagales</taxon>
        <taxon>Juglandaceae</taxon>
        <taxon>Carya</taxon>
    </lineage>
</organism>
<keyword evidence="1" id="KW-0812">Transmembrane</keyword>
<feature type="transmembrane region" description="Helical" evidence="1">
    <location>
        <begin position="83"/>
        <end position="106"/>
    </location>
</feature>
<proteinExistence type="predicted"/>
<gene>
    <name evidence="2" type="ORF">I3842_10G064400</name>
</gene>
<name>A0A922DX07_CARIL</name>